<keyword evidence="3" id="KW-0804">Transcription</keyword>
<organism evidence="5 6">
    <name type="scientific">Candidatus Lachnoclostridium stercoripullorum</name>
    <dbReference type="NCBI Taxonomy" id="2838635"/>
    <lineage>
        <taxon>Bacteria</taxon>
        <taxon>Bacillati</taxon>
        <taxon>Bacillota</taxon>
        <taxon>Clostridia</taxon>
        <taxon>Lachnospirales</taxon>
        <taxon>Lachnospiraceae</taxon>
    </lineage>
</organism>
<dbReference type="Gene3D" id="3.40.1410.10">
    <property type="entry name" value="Chorismate lyase-like"/>
    <property type="match status" value="1"/>
</dbReference>
<dbReference type="AlphaFoldDB" id="A0A9D1W5U4"/>
<dbReference type="InterPro" id="IPR000524">
    <property type="entry name" value="Tscrpt_reg_HTH_GntR"/>
</dbReference>
<evidence type="ECO:0000313" key="6">
    <source>
        <dbReference type="Proteomes" id="UP000886780"/>
    </source>
</evidence>
<dbReference type="SMART" id="SM00345">
    <property type="entry name" value="HTH_GNTR"/>
    <property type="match status" value="1"/>
</dbReference>
<dbReference type="PANTHER" id="PTHR44846">
    <property type="entry name" value="MANNOSYL-D-GLYCERATE TRANSPORT/METABOLISM SYSTEM REPRESSOR MNGR-RELATED"/>
    <property type="match status" value="1"/>
</dbReference>
<dbReference type="Pfam" id="PF07702">
    <property type="entry name" value="UTRA"/>
    <property type="match status" value="1"/>
</dbReference>
<dbReference type="PRINTS" id="PR00035">
    <property type="entry name" value="HTHGNTR"/>
</dbReference>
<dbReference type="Pfam" id="PF00392">
    <property type="entry name" value="GntR"/>
    <property type="match status" value="1"/>
</dbReference>
<feature type="domain" description="HTH gntR-type" evidence="4">
    <location>
        <begin position="3"/>
        <end position="71"/>
    </location>
</feature>
<dbReference type="InterPro" id="IPR050679">
    <property type="entry name" value="Bact_HTH_transcr_reg"/>
</dbReference>
<evidence type="ECO:0000256" key="1">
    <source>
        <dbReference type="ARBA" id="ARBA00023015"/>
    </source>
</evidence>
<gene>
    <name evidence="5" type="ORF">IAA28_10195</name>
</gene>
<name>A0A9D1W5U4_9FIRM</name>
<dbReference type="Proteomes" id="UP000886780">
    <property type="component" value="Unassembled WGS sequence"/>
</dbReference>
<dbReference type="InterPro" id="IPR028978">
    <property type="entry name" value="Chorismate_lyase_/UTRA_dom_sf"/>
</dbReference>
<protein>
    <submittedName>
        <fullName evidence="5">GntR family transcriptional regulator</fullName>
    </submittedName>
</protein>
<sequence length="239" mass="27327">MKKKRYEELAECLEEKIDRGEWEVGDKLPGEIELARMYGVGRSTVRETLNLLQEKGMIVKKNGSGSYVKARSMALDNPLLRLNSIGEMIRTAGYVPSSIWYRLRHLPADEEMAARLDLEPGERVVVMMRGREADRIPVAFSCNVFPEKYVGDHFDAGVEGRLFSALSEKCGIEIHRAETRILGVNLKNRWDRLAERFLQSSMVVLNQLHCDAEGRKIFYSIDYLNTDIIDLSLTREVSE</sequence>
<dbReference type="Gene3D" id="1.10.10.10">
    <property type="entry name" value="Winged helix-like DNA-binding domain superfamily/Winged helix DNA-binding domain"/>
    <property type="match status" value="1"/>
</dbReference>
<evidence type="ECO:0000313" key="5">
    <source>
        <dbReference type="EMBL" id="HIX53159.1"/>
    </source>
</evidence>
<dbReference type="InterPro" id="IPR011663">
    <property type="entry name" value="UTRA"/>
</dbReference>
<dbReference type="GO" id="GO:0003700">
    <property type="term" value="F:DNA-binding transcription factor activity"/>
    <property type="evidence" value="ECO:0007669"/>
    <property type="project" value="InterPro"/>
</dbReference>
<accession>A0A9D1W5U4</accession>
<dbReference type="CDD" id="cd07377">
    <property type="entry name" value="WHTH_GntR"/>
    <property type="match status" value="1"/>
</dbReference>
<dbReference type="PANTHER" id="PTHR44846:SF17">
    <property type="entry name" value="GNTR-FAMILY TRANSCRIPTIONAL REGULATOR"/>
    <property type="match status" value="1"/>
</dbReference>
<dbReference type="SUPFAM" id="SSF64288">
    <property type="entry name" value="Chorismate lyase-like"/>
    <property type="match status" value="1"/>
</dbReference>
<dbReference type="PROSITE" id="PS50949">
    <property type="entry name" value="HTH_GNTR"/>
    <property type="match status" value="1"/>
</dbReference>
<comment type="caution">
    <text evidence="5">The sequence shown here is derived from an EMBL/GenBank/DDBJ whole genome shotgun (WGS) entry which is preliminary data.</text>
</comment>
<dbReference type="SMART" id="SM00866">
    <property type="entry name" value="UTRA"/>
    <property type="match status" value="1"/>
</dbReference>
<evidence type="ECO:0000256" key="3">
    <source>
        <dbReference type="ARBA" id="ARBA00023163"/>
    </source>
</evidence>
<dbReference type="SUPFAM" id="SSF46785">
    <property type="entry name" value="Winged helix' DNA-binding domain"/>
    <property type="match status" value="1"/>
</dbReference>
<dbReference type="GO" id="GO:0003677">
    <property type="term" value="F:DNA binding"/>
    <property type="evidence" value="ECO:0007669"/>
    <property type="project" value="UniProtKB-KW"/>
</dbReference>
<dbReference type="InterPro" id="IPR036388">
    <property type="entry name" value="WH-like_DNA-bd_sf"/>
</dbReference>
<keyword evidence="1" id="KW-0805">Transcription regulation</keyword>
<reference evidence="5" key="1">
    <citation type="journal article" date="2021" name="PeerJ">
        <title>Extensive microbial diversity within the chicken gut microbiome revealed by metagenomics and culture.</title>
        <authorList>
            <person name="Gilroy R."/>
            <person name="Ravi A."/>
            <person name="Getino M."/>
            <person name="Pursley I."/>
            <person name="Horton D.L."/>
            <person name="Alikhan N.F."/>
            <person name="Baker D."/>
            <person name="Gharbi K."/>
            <person name="Hall N."/>
            <person name="Watson M."/>
            <person name="Adriaenssens E.M."/>
            <person name="Foster-Nyarko E."/>
            <person name="Jarju S."/>
            <person name="Secka A."/>
            <person name="Antonio M."/>
            <person name="Oren A."/>
            <person name="Chaudhuri R.R."/>
            <person name="La Ragione R."/>
            <person name="Hildebrand F."/>
            <person name="Pallen M.J."/>
        </authorList>
    </citation>
    <scope>NUCLEOTIDE SEQUENCE</scope>
    <source>
        <strain evidence="5">ChiGjej4B4-12881</strain>
    </source>
</reference>
<evidence type="ECO:0000259" key="4">
    <source>
        <dbReference type="PROSITE" id="PS50949"/>
    </source>
</evidence>
<proteinExistence type="predicted"/>
<reference evidence="5" key="2">
    <citation type="submission" date="2021-04" db="EMBL/GenBank/DDBJ databases">
        <authorList>
            <person name="Gilroy R."/>
        </authorList>
    </citation>
    <scope>NUCLEOTIDE SEQUENCE</scope>
    <source>
        <strain evidence="5">ChiGjej4B4-12881</strain>
    </source>
</reference>
<keyword evidence="2" id="KW-0238">DNA-binding</keyword>
<dbReference type="InterPro" id="IPR036390">
    <property type="entry name" value="WH_DNA-bd_sf"/>
</dbReference>
<dbReference type="GO" id="GO:0045892">
    <property type="term" value="P:negative regulation of DNA-templated transcription"/>
    <property type="evidence" value="ECO:0007669"/>
    <property type="project" value="TreeGrafter"/>
</dbReference>
<evidence type="ECO:0000256" key="2">
    <source>
        <dbReference type="ARBA" id="ARBA00023125"/>
    </source>
</evidence>
<dbReference type="EMBL" id="DXEU01000184">
    <property type="protein sequence ID" value="HIX53159.1"/>
    <property type="molecule type" value="Genomic_DNA"/>
</dbReference>